<dbReference type="GO" id="GO:0009007">
    <property type="term" value="F:site-specific DNA-methyltransferase (adenine-specific) activity"/>
    <property type="evidence" value="ECO:0007669"/>
    <property type="project" value="UniProtKB-EC"/>
</dbReference>
<dbReference type="EMBL" id="NSIT01000083">
    <property type="protein sequence ID" value="PJE79254.1"/>
    <property type="molecule type" value="Genomic_DNA"/>
</dbReference>
<sequence length="1172" mass="133200">MDTSKLKKFAQYARRTLQEQVENRLNRVLEQDSVARRENPQTIEELEKQISLTSQDQVVEKAAYTWFNRFCALRFMDVNGYTSRRVVSPESGQFQPGILAEAKMGDFDNNMTPEITQQQVSALLSGAAASRNPQAEAYRLLLVAVCNAYHRSMPYLFERIADYTELLIPDDLLSGNAILSYVQQAMTPEACKDVEIIGWLYQFYISEKKDEVFEGLKKNKKVTPENIPAATQLFTPHYIVRYLVENSLGRLWMLNHPDSRLIEKMDYYIKPVEVETDFLKVAKPEDLKICDPACGSGHMLSYAYDLLYAIYEEQGYADSDIPANILTHNLYGIELDERAGELASFALSMKAAGGNPSESRSSHKRFFRKPMEPNICILKNVDLQASELKDYMDFAGRDLFSPELQTTLRQFDEADNFGSLIRPTCGDVAEVRGKLEAKSQEVPLLLGEIHKDVLIALKQADFLSPKYHVVVANPPYMGGKGMNPRLKKYAADHYKNSKSDLFAMFIERCLELVQKQGQVGMITMQSWMFLSSFEHLRKNLLLNNSIMAMAHLGARAFDSIGGEVVSTTAFIFGKSLLESHQGTFLRLVDTSSENEKSLQMLKAAKSKNGEGIYTASTSDFASISGSPISYWASAGVKHVFANSKNLRSLGKTGKGSDTGKNELFIRGWQEVSLDKIGFDCSSTSDTHHNKKKFYPTHKGGGFRRWYGNRADVINWQNDGESIRNYSVGTIRNHAYYFKQCISWGKITTSKLSVRDIPAGSIADDAGPSAFLKEHNSIILGFLNSCVADNLLSFLSPTLNFQVGDINSLPVLEYCLKPNSRHINAIKDAVDLAQKDWDSYELSWEFSSNPLATKNSPSQLLEDRYNQLLHDWALDTRALKYLEQENNQFFIDAYGLKEELSFEVPTNEITLHCNPSYRYGNGKPKVKLDALLKADTIREFISYAVGCMFGRYSLDKPGLILANQGDTLENYLKQIPQPSFMPDKENVIPILEDSWFTDDIVDRFRLFLKTTFGEEHFEENLLFIEKAIGKDIRKFFVKDFYTDHLKRYKKRPIYWLFSSPKGTFNTLIYLHRYHPDTASVVLNDYLREFNTKLGEEKKRQEQINISASTSAGEKTKALKQINKLNKMIDDLDEYERDILFPLATEQVEIDLDDGVKHNYKLFGKALKKVVGLS</sequence>
<comment type="caution">
    <text evidence="7">The sequence shown here is derived from an EMBL/GenBank/DDBJ whole genome shotgun (WGS) entry which is preliminary data.</text>
</comment>
<keyword evidence="3" id="KW-0808">Transferase</keyword>
<evidence type="ECO:0000256" key="3">
    <source>
        <dbReference type="ARBA" id="ARBA00022679"/>
    </source>
</evidence>
<dbReference type="InterPro" id="IPR011639">
    <property type="entry name" value="MethylTrfase_TaqI-like_dom"/>
</dbReference>
<dbReference type="InterPro" id="IPR047939">
    <property type="entry name" value="BREX_1_PglX"/>
</dbReference>
<dbReference type="EC" id="2.1.1.72" evidence="1"/>
<evidence type="ECO:0000256" key="1">
    <source>
        <dbReference type="ARBA" id="ARBA00011900"/>
    </source>
</evidence>
<keyword evidence="2" id="KW-0489">Methyltransferase</keyword>
<evidence type="ECO:0000256" key="2">
    <source>
        <dbReference type="ARBA" id="ARBA00022603"/>
    </source>
</evidence>
<dbReference type="InterPro" id="IPR002052">
    <property type="entry name" value="DNA_methylase_N6_adenine_CS"/>
</dbReference>
<dbReference type="PROSITE" id="PS00092">
    <property type="entry name" value="N6_MTASE"/>
    <property type="match status" value="1"/>
</dbReference>
<feature type="domain" description="Type II methyltransferase M.TaqI-like" evidence="6">
    <location>
        <begin position="328"/>
        <end position="553"/>
    </location>
</feature>
<dbReference type="PRINTS" id="PR00507">
    <property type="entry name" value="N12N6MTFRASE"/>
</dbReference>
<dbReference type="PANTHER" id="PTHR33841">
    <property type="entry name" value="DNA METHYLTRANSFERASE YEEA-RELATED"/>
    <property type="match status" value="1"/>
</dbReference>
<dbReference type="Pfam" id="PF07669">
    <property type="entry name" value="Eco57I"/>
    <property type="match status" value="1"/>
</dbReference>
<comment type="catalytic activity">
    <reaction evidence="5">
        <text>a 2'-deoxyadenosine in DNA + S-adenosyl-L-methionine = an N(6)-methyl-2'-deoxyadenosine in DNA + S-adenosyl-L-homocysteine + H(+)</text>
        <dbReference type="Rhea" id="RHEA:15197"/>
        <dbReference type="Rhea" id="RHEA-COMP:12418"/>
        <dbReference type="Rhea" id="RHEA-COMP:12419"/>
        <dbReference type="ChEBI" id="CHEBI:15378"/>
        <dbReference type="ChEBI" id="CHEBI:57856"/>
        <dbReference type="ChEBI" id="CHEBI:59789"/>
        <dbReference type="ChEBI" id="CHEBI:90615"/>
        <dbReference type="ChEBI" id="CHEBI:90616"/>
        <dbReference type="EC" id="2.1.1.72"/>
    </reaction>
</comment>
<dbReference type="Gene3D" id="3.40.50.150">
    <property type="entry name" value="Vaccinia Virus protein VP39"/>
    <property type="match status" value="1"/>
</dbReference>
<dbReference type="SUPFAM" id="SSF53335">
    <property type="entry name" value="S-adenosyl-L-methionine-dependent methyltransferases"/>
    <property type="match status" value="1"/>
</dbReference>
<dbReference type="GO" id="GO:0003676">
    <property type="term" value="F:nucleic acid binding"/>
    <property type="evidence" value="ECO:0007669"/>
    <property type="project" value="InterPro"/>
</dbReference>
<protein>
    <recommendedName>
        <fullName evidence="1">site-specific DNA-methyltransferase (adenine-specific)</fullName>
        <ecNumber evidence="1">2.1.1.72</ecNumber>
    </recommendedName>
</protein>
<dbReference type="GO" id="GO:0006304">
    <property type="term" value="P:DNA modification"/>
    <property type="evidence" value="ECO:0007669"/>
    <property type="project" value="InterPro"/>
</dbReference>
<name>A0A2H9T7S5_9ZZZZ</name>
<dbReference type="GO" id="GO:0032259">
    <property type="term" value="P:methylation"/>
    <property type="evidence" value="ECO:0007669"/>
    <property type="project" value="UniProtKB-KW"/>
</dbReference>
<dbReference type="InterPro" id="IPR050953">
    <property type="entry name" value="N4_N6_ade-DNA_methylase"/>
</dbReference>
<reference evidence="7" key="1">
    <citation type="journal article" date="2017" name="Appl. Environ. Microbiol.">
        <title>Molecular characterization of an Endozoicomonas-like organism causing infection in king scallop Pecten maximus L.</title>
        <authorList>
            <person name="Cano I."/>
            <person name="van Aerle R."/>
            <person name="Ross S."/>
            <person name="Verner-Jeffreys D.W."/>
            <person name="Paley R.K."/>
            <person name="Rimmer G."/>
            <person name="Ryder D."/>
            <person name="Hooper P."/>
            <person name="Stone D."/>
            <person name="Feist S.W."/>
        </authorList>
    </citation>
    <scope>NUCLEOTIDE SEQUENCE</scope>
</reference>
<dbReference type="PANTHER" id="PTHR33841:SF1">
    <property type="entry name" value="DNA METHYLTRANSFERASE A"/>
    <property type="match status" value="1"/>
</dbReference>
<organism evidence="7">
    <name type="scientific">invertebrate metagenome</name>
    <dbReference type="NCBI Taxonomy" id="1711999"/>
    <lineage>
        <taxon>unclassified sequences</taxon>
        <taxon>metagenomes</taxon>
        <taxon>organismal metagenomes</taxon>
    </lineage>
</organism>
<proteinExistence type="predicted"/>
<evidence type="ECO:0000256" key="4">
    <source>
        <dbReference type="ARBA" id="ARBA00022691"/>
    </source>
</evidence>
<evidence type="ECO:0000313" key="7">
    <source>
        <dbReference type="EMBL" id="PJE79254.1"/>
    </source>
</evidence>
<dbReference type="NCBIfam" id="NF033452">
    <property type="entry name" value="BREX_1_MTaseX"/>
    <property type="match status" value="1"/>
</dbReference>
<gene>
    <name evidence="7" type="ORF">CI610_01784</name>
</gene>
<evidence type="ECO:0000259" key="6">
    <source>
        <dbReference type="Pfam" id="PF07669"/>
    </source>
</evidence>
<evidence type="ECO:0000256" key="5">
    <source>
        <dbReference type="ARBA" id="ARBA00047942"/>
    </source>
</evidence>
<accession>A0A2H9T7S5</accession>
<dbReference type="AlphaFoldDB" id="A0A2H9T7S5"/>
<keyword evidence="4" id="KW-0949">S-adenosyl-L-methionine</keyword>
<dbReference type="InterPro" id="IPR029063">
    <property type="entry name" value="SAM-dependent_MTases_sf"/>
</dbReference>